<evidence type="ECO:0000313" key="2">
    <source>
        <dbReference type="EMBL" id="CAB4180684.1"/>
    </source>
</evidence>
<evidence type="ECO:0000256" key="1">
    <source>
        <dbReference type="SAM" id="MobiDB-lite"/>
    </source>
</evidence>
<protein>
    <recommendedName>
        <fullName evidence="3">Portal protein</fullName>
    </recommendedName>
</protein>
<dbReference type="EMBL" id="LR797001">
    <property type="protein sequence ID" value="CAB4180684.1"/>
    <property type="molecule type" value="Genomic_DNA"/>
</dbReference>
<reference evidence="2" key="1">
    <citation type="submission" date="2020-05" db="EMBL/GenBank/DDBJ databases">
        <authorList>
            <person name="Chiriac C."/>
            <person name="Salcher M."/>
            <person name="Ghai R."/>
            <person name="Kavagutti S V."/>
        </authorList>
    </citation>
    <scope>NUCLEOTIDE SEQUENCE</scope>
</reference>
<proteinExistence type="predicted"/>
<feature type="region of interest" description="Disordered" evidence="1">
    <location>
        <begin position="791"/>
        <end position="833"/>
    </location>
</feature>
<evidence type="ECO:0008006" key="3">
    <source>
        <dbReference type="Google" id="ProtNLM"/>
    </source>
</evidence>
<organism evidence="2">
    <name type="scientific">uncultured Caudovirales phage</name>
    <dbReference type="NCBI Taxonomy" id="2100421"/>
    <lineage>
        <taxon>Viruses</taxon>
        <taxon>Duplodnaviria</taxon>
        <taxon>Heunggongvirae</taxon>
        <taxon>Uroviricota</taxon>
        <taxon>Caudoviricetes</taxon>
        <taxon>Peduoviridae</taxon>
        <taxon>Maltschvirus</taxon>
        <taxon>Maltschvirus maltsch</taxon>
    </lineage>
</organism>
<feature type="compositionally biased region" description="Low complexity" evidence="1">
    <location>
        <begin position="791"/>
        <end position="808"/>
    </location>
</feature>
<name>A0A6J5QM92_9CAUD</name>
<feature type="compositionally biased region" description="Pro residues" evidence="1">
    <location>
        <begin position="809"/>
        <end position="833"/>
    </location>
</feature>
<sequence length="833" mass="92759">MSAVPNNIFKAMQPQSPFLAEDDEAPVEINIGDPSDPIDTEVEVEMDKEPGFDANLAEYMDESDLTSLVSDLLDDFENDKNARKDWETTYIDGLDLLGLKIEERSEPWQGACGVYHPMLTEAAIRFQSEMISETFPAQGPVKAKIIGKDDPDTQKAAKRVVEDMNYQLTEKMVEFRPEHEKMLWSLALAGASFKKVYFDPSMNRQVSMFVPAEDLYIPYGASDARTAERLTHVMRKTKNDIKKLQYAEFYRDIDLGEPSKDLDDVQQRKDESSGYKATYDNRYKLLEMQVELDLAGFEDMDDDTEEETGIALPYIVTIESSTQEILSIRRNWDEHDPLKQAKQHFVQYTYIPGFGAYGYGLIHLIGGFAKSATSIVRQLIDAGTLSNLPGGLKSRGLRIKGDDTPIMPGEWRDVDVPSANIKDNILPLPYKEPSATLFQLLQNVVEEGRRLAAVADVKLENMNGEAPVGTTLAILERTLKVMSAVQARVHASMEQEFKLIAALVRDYTAPAYDYLPDFDAPATAKKEDYDKVDIIPVSDPNASTMAQRIIQYQAAIQLAQQSPQIYNLPVLHRQMLEVMGIKDADKIVIVEDDQVPTDPVTENVNILKAKPVKAFMEQDQDAHLAVHQSMLDDPKIAAAMGQNPQASVIKQALMAHIMEHVGFQYRRGIETQLGTTLPPEDAKLSPEMEIQLAKLSADAAKQLIQANQAEQAQKTAQQQAQDPVVMMQQKELQLKQQELNDKKEIELKKIDASKEIAMLNNEAKLMVQGEDAKVQGLFKGLDIATQQINAQNAMQAAPQVAPQQASPQGAPPAPAPQQPPSMPPAPPQPQPMG</sequence>
<gene>
    <name evidence="2" type="ORF">UFOVP1043_83</name>
</gene>
<accession>A0A6J5QM92</accession>